<proteinExistence type="predicted"/>
<evidence type="ECO:0008006" key="3">
    <source>
        <dbReference type="Google" id="ProtNLM"/>
    </source>
</evidence>
<dbReference type="Proteomes" id="UP000198704">
    <property type="component" value="Unassembled WGS sequence"/>
</dbReference>
<dbReference type="EMBL" id="FNHS01000001">
    <property type="protein sequence ID" value="SDM22697.1"/>
    <property type="molecule type" value="Genomic_DNA"/>
</dbReference>
<dbReference type="OrthoDB" id="7991866at2"/>
<evidence type="ECO:0000313" key="2">
    <source>
        <dbReference type="Proteomes" id="UP000198704"/>
    </source>
</evidence>
<keyword evidence="2" id="KW-1185">Reference proteome</keyword>
<dbReference type="AlphaFoldDB" id="A0A1G9RIK3"/>
<gene>
    <name evidence="1" type="ORF">SAMN05216360_101262</name>
</gene>
<accession>A0A1G9RIK3</accession>
<evidence type="ECO:0000313" key="1">
    <source>
        <dbReference type="EMBL" id="SDM22697.1"/>
    </source>
</evidence>
<organism evidence="1 2">
    <name type="scientific">Methylobacterium phyllostachyos</name>
    <dbReference type="NCBI Taxonomy" id="582672"/>
    <lineage>
        <taxon>Bacteria</taxon>
        <taxon>Pseudomonadati</taxon>
        <taxon>Pseudomonadota</taxon>
        <taxon>Alphaproteobacteria</taxon>
        <taxon>Hyphomicrobiales</taxon>
        <taxon>Methylobacteriaceae</taxon>
        <taxon>Methylobacterium</taxon>
    </lineage>
</organism>
<name>A0A1G9RIK3_9HYPH</name>
<reference evidence="2" key="1">
    <citation type="submission" date="2016-10" db="EMBL/GenBank/DDBJ databases">
        <authorList>
            <person name="Varghese N."/>
            <person name="Submissions S."/>
        </authorList>
    </citation>
    <scope>NUCLEOTIDE SEQUENCE [LARGE SCALE GENOMIC DNA]</scope>
    <source>
        <strain evidence="2">BL47</strain>
    </source>
</reference>
<sequence length="81" mass="8698">MAMVAFDTLKFARPLREKAKLSREQAEGSADAMAEALQGDLVRTADLRAALAGTRPAIVCWVAGLIGFQTRAFIALARALH</sequence>
<protein>
    <recommendedName>
        <fullName evidence="3">DUF1640 domain-containing protein</fullName>
    </recommendedName>
</protein>
<dbReference type="STRING" id="582672.SAMN05216360_101262"/>